<comment type="similarity">
    <text evidence="1">Belongs to the MOG1 family.</text>
</comment>
<evidence type="ECO:0000313" key="5">
    <source>
        <dbReference type="Proteomes" id="UP001516023"/>
    </source>
</evidence>
<dbReference type="SUPFAM" id="SSF55724">
    <property type="entry name" value="Mog1p/PsbP-like"/>
    <property type="match status" value="1"/>
</dbReference>
<dbReference type="InterPro" id="IPR007681">
    <property type="entry name" value="Mog1"/>
</dbReference>
<dbReference type="AlphaFoldDB" id="A0ABD3QQP2"/>
<proteinExistence type="inferred from homology"/>
<sequence>TMAANKRTVDLFGGAISCNLPSHWRDVSMVRQVPDNQEVYQDCTEETGAVLVVEILQYQSDIANGDAASFFFRDLAESNECCDADCDLYSSTVLSLCGTEDGWKENDAQGEIQDGGNLIRQLSENMNLSFGNASRICCIIVVGSQKVVQGKDVVGTDPSTHTHDAAKCIDVEMCILRLEQVETDLLITLSTPSDSTSIRSGDNGKSVTEQATVGDVFREIVSSVRIQDWTLFG</sequence>
<organism evidence="4 5">
    <name type="scientific">Cyclotella cryptica</name>
    <dbReference type="NCBI Taxonomy" id="29204"/>
    <lineage>
        <taxon>Eukaryota</taxon>
        <taxon>Sar</taxon>
        <taxon>Stramenopiles</taxon>
        <taxon>Ochrophyta</taxon>
        <taxon>Bacillariophyta</taxon>
        <taxon>Coscinodiscophyceae</taxon>
        <taxon>Thalassiosirophycidae</taxon>
        <taxon>Stephanodiscales</taxon>
        <taxon>Stephanodiscaceae</taxon>
        <taxon>Cyclotella</taxon>
    </lineage>
</organism>
<evidence type="ECO:0000256" key="2">
    <source>
        <dbReference type="ARBA" id="ARBA00022448"/>
    </source>
</evidence>
<dbReference type="PANTHER" id="PTHR15837:SF0">
    <property type="entry name" value="RAN GUANINE NUCLEOTIDE RELEASE FACTOR"/>
    <property type="match status" value="1"/>
</dbReference>
<reference evidence="4 5" key="1">
    <citation type="journal article" date="2020" name="G3 (Bethesda)">
        <title>Improved Reference Genome for Cyclotella cryptica CCMP332, a Model for Cell Wall Morphogenesis, Salinity Adaptation, and Lipid Production in Diatoms (Bacillariophyta).</title>
        <authorList>
            <person name="Roberts W.R."/>
            <person name="Downey K.M."/>
            <person name="Ruck E.C."/>
            <person name="Traller J.C."/>
            <person name="Alverson A.J."/>
        </authorList>
    </citation>
    <scope>NUCLEOTIDE SEQUENCE [LARGE SCALE GENOMIC DNA]</scope>
    <source>
        <strain evidence="4 5">CCMP332</strain>
    </source>
</reference>
<dbReference type="Pfam" id="PF04603">
    <property type="entry name" value="Mog1"/>
    <property type="match status" value="1"/>
</dbReference>
<protein>
    <submittedName>
        <fullName evidence="4">Uncharacterized protein</fullName>
    </submittedName>
</protein>
<keyword evidence="3" id="KW-0653">Protein transport</keyword>
<dbReference type="EMBL" id="JABMIG020000023">
    <property type="protein sequence ID" value="KAL3801936.1"/>
    <property type="molecule type" value="Genomic_DNA"/>
</dbReference>
<accession>A0ABD3QQP2</accession>
<dbReference type="GO" id="GO:0015031">
    <property type="term" value="P:protein transport"/>
    <property type="evidence" value="ECO:0007669"/>
    <property type="project" value="UniProtKB-KW"/>
</dbReference>
<feature type="non-terminal residue" evidence="4">
    <location>
        <position position="1"/>
    </location>
</feature>
<dbReference type="PANTHER" id="PTHR15837">
    <property type="entry name" value="RAN GUANINE NUCLEOTIDE RELEASE FACTOR"/>
    <property type="match status" value="1"/>
</dbReference>
<evidence type="ECO:0000256" key="3">
    <source>
        <dbReference type="ARBA" id="ARBA00022927"/>
    </source>
</evidence>
<dbReference type="Gene3D" id="3.40.1000.10">
    <property type="entry name" value="Mog1/PsbP, alpha/beta/alpha sandwich"/>
    <property type="match status" value="1"/>
</dbReference>
<comment type="caution">
    <text evidence="4">The sequence shown here is derived from an EMBL/GenBank/DDBJ whole genome shotgun (WGS) entry which is preliminary data.</text>
</comment>
<evidence type="ECO:0000256" key="1">
    <source>
        <dbReference type="ARBA" id="ARBA00010307"/>
    </source>
</evidence>
<dbReference type="InterPro" id="IPR016123">
    <property type="entry name" value="Mog1/PsbP_a/b/a-sand"/>
</dbReference>
<name>A0ABD3QQP2_9STRA</name>
<keyword evidence="5" id="KW-1185">Reference proteome</keyword>
<gene>
    <name evidence="4" type="ORF">HJC23_010280</name>
</gene>
<keyword evidence="2" id="KW-0813">Transport</keyword>
<evidence type="ECO:0000313" key="4">
    <source>
        <dbReference type="EMBL" id="KAL3801936.1"/>
    </source>
</evidence>
<dbReference type="Proteomes" id="UP001516023">
    <property type="component" value="Unassembled WGS sequence"/>
</dbReference>